<dbReference type="PROSITE" id="PS00356">
    <property type="entry name" value="HTH_LACI_1"/>
    <property type="match status" value="1"/>
</dbReference>
<keyword evidence="2" id="KW-0238">DNA-binding</keyword>
<dbReference type="Gene3D" id="1.10.260.40">
    <property type="entry name" value="lambda repressor-like DNA-binding domains"/>
    <property type="match status" value="1"/>
</dbReference>
<dbReference type="InterPro" id="IPR046335">
    <property type="entry name" value="LacI/GalR-like_sensor"/>
</dbReference>
<dbReference type="EMBL" id="AZFW01000129">
    <property type="protein sequence ID" value="KRM24875.1"/>
    <property type="molecule type" value="Genomic_DNA"/>
</dbReference>
<dbReference type="PATRIC" id="fig|1122147.4.peg.1289"/>
<dbReference type="GO" id="GO:0000976">
    <property type="term" value="F:transcription cis-regulatory region binding"/>
    <property type="evidence" value="ECO:0007669"/>
    <property type="project" value="TreeGrafter"/>
</dbReference>
<name>A0A0R1X9X8_9LACO</name>
<evidence type="ECO:0000256" key="3">
    <source>
        <dbReference type="ARBA" id="ARBA00023163"/>
    </source>
</evidence>
<dbReference type="InterPro" id="IPR000843">
    <property type="entry name" value="HTH_LacI"/>
</dbReference>
<dbReference type="SMART" id="SM00354">
    <property type="entry name" value="HTH_LACI"/>
    <property type="match status" value="1"/>
</dbReference>
<sequence>MATIKDIADRAGVSSATVSRVLNYDQSLNVTEETRRKIFQVANELQYSKAHRKQPQQKRIAIVQWVDEADELSDLYYLSIRMGVEEAAAEQGYSVIRLFHSFGASELKNVAGIVAIGKFGDHQLKELKAYRLPLVIIDDDVLERDINCVVSDFTNAVNQVVDFFISHHIERIGMLRGVEKTSEGNEWPDPRPHVFTTALKRLDLFNPDWVFEGAFNPTSGEAMMDEALAKLDDHLPQAFFATSDALAIGALKSLRRADIAVPDRVALIGFNDISIAKYLEPPLTTVHVDTEAMGHQAFYRLSQLIENAVPELAQKITMATHLIIRESTPQ</sequence>
<dbReference type="PANTHER" id="PTHR30146">
    <property type="entry name" value="LACI-RELATED TRANSCRIPTIONAL REPRESSOR"/>
    <property type="match status" value="1"/>
</dbReference>
<dbReference type="Proteomes" id="UP000050949">
    <property type="component" value="Unassembled WGS sequence"/>
</dbReference>
<protein>
    <submittedName>
        <fullName evidence="5">LacI family transcriptional regulator LacR</fullName>
    </submittedName>
</protein>
<evidence type="ECO:0000256" key="2">
    <source>
        <dbReference type="ARBA" id="ARBA00023125"/>
    </source>
</evidence>
<dbReference type="AlphaFoldDB" id="A0A0R1X9X8"/>
<dbReference type="CDD" id="cd01544">
    <property type="entry name" value="PBP1_GalR"/>
    <property type="match status" value="1"/>
</dbReference>
<dbReference type="GO" id="GO:0003700">
    <property type="term" value="F:DNA-binding transcription factor activity"/>
    <property type="evidence" value="ECO:0007669"/>
    <property type="project" value="TreeGrafter"/>
</dbReference>
<dbReference type="InterPro" id="IPR010982">
    <property type="entry name" value="Lambda_DNA-bd_dom_sf"/>
</dbReference>
<dbReference type="Gene3D" id="3.40.50.2300">
    <property type="match status" value="2"/>
</dbReference>
<dbReference type="SUPFAM" id="SSF53822">
    <property type="entry name" value="Periplasmic binding protein-like I"/>
    <property type="match status" value="1"/>
</dbReference>
<dbReference type="OrthoDB" id="43195at2"/>
<dbReference type="CDD" id="cd01392">
    <property type="entry name" value="HTH_LacI"/>
    <property type="match status" value="1"/>
</dbReference>
<dbReference type="InterPro" id="IPR028082">
    <property type="entry name" value="Peripla_BP_I"/>
</dbReference>
<evidence type="ECO:0000313" key="5">
    <source>
        <dbReference type="EMBL" id="KRM24875.1"/>
    </source>
</evidence>
<proteinExistence type="predicted"/>
<dbReference type="eggNOG" id="COG1609">
    <property type="taxonomic scope" value="Bacteria"/>
</dbReference>
<keyword evidence="3" id="KW-0804">Transcription</keyword>
<gene>
    <name evidence="5" type="ORF">FC91_GL001245</name>
</gene>
<dbReference type="SUPFAM" id="SSF47413">
    <property type="entry name" value="lambda repressor-like DNA-binding domains"/>
    <property type="match status" value="1"/>
</dbReference>
<feature type="domain" description="HTH lacI-type" evidence="4">
    <location>
        <begin position="2"/>
        <end position="47"/>
    </location>
</feature>
<reference evidence="5 6" key="1">
    <citation type="journal article" date="2015" name="Genome Announc.">
        <title>Expanding the biotechnology potential of lactobacilli through comparative genomics of 213 strains and associated genera.</title>
        <authorList>
            <person name="Sun Z."/>
            <person name="Harris H.M."/>
            <person name="McCann A."/>
            <person name="Guo C."/>
            <person name="Argimon S."/>
            <person name="Zhang W."/>
            <person name="Yang X."/>
            <person name="Jeffery I.B."/>
            <person name="Cooney J.C."/>
            <person name="Kagawa T.F."/>
            <person name="Liu W."/>
            <person name="Song Y."/>
            <person name="Salvetti E."/>
            <person name="Wrobel A."/>
            <person name="Rasinkangas P."/>
            <person name="Parkhill J."/>
            <person name="Rea M.C."/>
            <person name="O'Sullivan O."/>
            <person name="Ritari J."/>
            <person name="Douillard F.P."/>
            <person name="Paul Ross R."/>
            <person name="Yang R."/>
            <person name="Briner A.E."/>
            <person name="Felis G.E."/>
            <person name="de Vos W.M."/>
            <person name="Barrangou R."/>
            <person name="Klaenhammer T.R."/>
            <person name="Caufield P.W."/>
            <person name="Cui Y."/>
            <person name="Zhang H."/>
            <person name="O'Toole P.W."/>
        </authorList>
    </citation>
    <scope>NUCLEOTIDE SEQUENCE [LARGE SCALE GENOMIC DNA]</scope>
    <source>
        <strain evidence="5 6">DSM 16991</strain>
    </source>
</reference>
<evidence type="ECO:0000256" key="1">
    <source>
        <dbReference type="ARBA" id="ARBA00023015"/>
    </source>
</evidence>
<organism evidence="5 6">
    <name type="scientific">Schleiferilactobacillus harbinensis DSM 16991</name>
    <dbReference type="NCBI Taxonomy" id="1122147"/>
    <lineage>
        <taxon>Bacteria</taxon>
        <taxon>Bacillati</taxon>
        <taxon>Bacillota</taxon>
        <taxon>Bacilli</taxon>
        <taxon>Lactobacillales</taxon>
        <taxon>Lactobacillaceae</taxon>
        <taxon>Schleiferilactobacillus</taxon>
    </lineage>
</organism>
<dbReference type="PRINTS" id="PR00036">
    <property type="entry name" value="HTHLACI"/>
</dbReference>
<dbReference type="Pfam" id="PF00356">
    <property type="entry name" value="LacI"/>
    <property type="match status" value="1"/>
</dbReference>
<dbReference type="RefSeq" id="WP_027827737.1">
    <property type="nucleotide sequence ID" value="NZ_AUEH01000006.1"/>
</dbReference>
<evidence type="ECO:0000259" key="4">
    <source>
        <dbReference type="PROSITE" id="PS50932"/>
    </source>
</evidence>
<evidence type="ECO:0000313" key="6">
    <source>
        <dbReference type="Proteomes" id="UP000050949"/>
    </source>
</evidence>
<dbReference type="Pfam" id="PF13377">
    <property type="entry name" value="Peripla_BP_3"/>
    <property type="match status" value="1"/>
</dbReference>
<comment type="caution">
    <text evidence="5">The sequence shown here is derived from an EMBL/GenBank/DDBJ whole genome shotgun (WGS) entry which is preliminary data.</text>
</comment>
<dbReference type="PROSITE" id="PS50932">
    <property type="entry name" value="HTH_LACI_2"/>
    <property type="match status" value="1"/>
</dbReference>
<keyword evidence="1" id="KW-0805">Transcription regulation</keyword>
<accession>A0A0R1X9X8</accession>
<dbReference type="PANTHER" id="PTHR30146:SF149">
    <property type="entry name" value="HTH-TYPE TRANSCRIPTIONAL REGULATOR EBGR"/>
    <property type="match status" value="1"/>
</dbReference>